<comment type="caution">
    <text evidence="2">The sequence shown here is derived from an EMBL/GenBank/DDBJ whole genome shotgun (WGS) entry which is preliminary data.</text>
</comment>
<sequence length="150" mass="16265">MSKTQVRQAGFFRLANDLYALEVTHLQEVLEVERLTPIPLAPPALLGMVNLRGRILPLFDLKGVLGLARQPGATGGSAVVMRYGKQVLGFVIDEFLGLSPLQSLRPGASGLYLGEVSFQGRTARVLNPESLMADIRGLLASATDWSRSFE</sequence>
<dbReference type="SMART" id="SM00260">
    <property type="entry name" value="CheW"/>
    <property type="match status" value="1"/>
</dbReference>
<dbReference type="InterPro" id="IPR039315">
    <property type="entry name" value="CheW"/>
</dbReference>
<dbReference type="Pfam" id="PF01584">
    <property type="entry name" value="CheW"/>
    <property type="match status" value="1"/>
</dbReference>
<dbReference type="AlphaFoldDB" id="A0A399EZ63"/>
<dbReference type="InterPro" id="IPR036061">
    <property type="entry name" value="CheW-like_dom_sf"/>
</dbReference>
<dbReference type="GO" id="GO:0005829">
    <property type="term" value="C:cytosol"/>
    <property type="evidence" value="ECO:0007669"/>
    <property type="project" value="TreeGrafter"/>
</dbReference>
<keyword evidence="3" id="KW-1185">Reference proteome</keyword>
<evidence type="ECO:0000259" key="1">
    <source>
        <dbReference type="PROSITE" id="PS50851"/>
    </source>
</evidence>
<dbReference type="InterPro" id="IPR002545">
    <property type="entry name" value="CheW-lke_dom"/>
</dbReference>
<dbReference type="EMBL" id="QXDL01000022">
    <property type="protein sequence ID" value="RIH89053.1"/>
    <property type="molecule type" value="Genomic_DNA"/>
</dbReference>
<dbReference type="SUPFAM" id="SSF50341">
    <property type="entry name" value="CheW-like"/>
    <property type="match status" value="1"/>
</dbReference>
<name>A0A399EZ63_9DEIN</name>
<feature type="domain" description="CheW-like" evidence="1">
    <location>
        <begin position="6"/>
        <end position="144"/>
    </location>
</feature>
<gene>
    <name evidence="2" type="primary">cheW</name>
    <name evidence="2" type="ORF">Mterra_00823</name>
</gene>
<dbReference type="PROSITE" id="PS50851">
    <property type="entry name" value="CHEW"/>
    <property type="match status" value="1"/>
</dbReference>
<organism evidence="2 3">
    <name type="scientific">Calidithermus terrae</name>
    <dbReference type="NCBI Taxonomy" id="1408545"/>
    <lineage>
        <taxon>Bacteria</taxon>
        <taxon>Thermotogati</taxon>
        <taxon>Deinococcota</taxon>
        <taxon>Deinococci</taxon>
        <taxon>Thermales</taxon>
        <taxon>Thermaceae</taxon>
        <taxon>Calidithermus</taxon>
    </lineage>
</organism>
<dbReference type="Gene3D" id="2.40.50.180">
    <property type="entry name" value="CheA-289, Domain 4"/>
    <property type="match status" value="1"/>
</dbReference>
<protein>
    <submittedName>
        <fullName evidence="2">Chemotaxis protein CheW</fullName>
    </submittedName>
</protein>
<dbReference type="Proteomes" id="UP000265715">
    <property type="component" value="Unassembled WGS sequence"/>
</dbReference>
<dbReference type="PANTHER" id="PTHR22617">
    <property type="entry name" value="CHEMOTAXIS SENSOR HISTIDINE KINASE-RELATED"/>
    <property type="match status" value="1"/>
</dbReference>
<dbReference type="GO" id="GO:0007165">
    <property type="term" value="P:signal transduction"/>
    <property type="evidence" value="ECO:0007669"/>
    <property type="project" value="InterPro"/>
</dbReference>
<dbReference type="RefSeq" id="WP_170159548.1">
    <property type="nucleotide sequence ID" value="NZ_QXDL01000022.1"/>
</dbReference>
<dbReference type="GO" id="GO:0006935">
    <property type="term" value="P:chemotaxis"/>
    <property type="evidence" value="ECO:0007669"/>
    <property type="project" value="InterPro"/>
</dbReference>
<accession>A0A399EZ63</accession>
<dbReference type="PANTHER" id="PTHR22617:SF23">
    <property type="entry name" value="CHEMOTAXIS PROTEIN CHEW"/>
    <property type="match status" value="1"/>
</dbReference>
<evidence type="ECO:0000313" key="2">
    <source>
        <dbReference type="EMBL" id="RIH89053.1"/>
    </source>
</evidence>
<dbReference type="Gene3D" id="2.30.30.40">
    <property type="entry name" value="SH3 Domains"/>
    <property type="match status" value="1"/>
</dbReference>
<evidence type="ECO:0000313" key="3">
    <source>
        <dbReference type="Proteomes" id="UP000265715"/>
    </source>
</evidence>
<proteinExistence type="predicted"/>
<reference evidence="2 3" key="1">
    <citation type="submission" date="2018-08" db="EMBL/GenBank/DDBJ databases">
        <title>Meiothermus terrae DSM 26712 genome sequencing project.</title>
        <authorList>
            <person name="Da Costa M.S."/>
            <person name="Albuquerque L."/>
            <person name="Raposo P."/>
            <person name="Froufe H.J.C."/>
            <person name="Barroso C.S."/>
            <person name="Egas C."/>
        </authorList>
    </citation>
    <scope>NUCLEOTIDE SEQUENCE [LARGE SCALE GENOMIC DNA]</scope>
    <source>
        <strain evidence="2 3">DSM 26712</strain>
    </source>
</reference>